<comment type="caution">
    <text evidence="3">The sequence shown here is derived from an EMBL/GenBank/DDBJ whole genome shotgun (WGS) entry which is preliminary data.</text>
</comment>
<dbReference type="PANTHER" id="PTHR46889:SF5">
    <property type="entry name" value="INTEGRASE PROTEIN"/>
    <property type="match status" value="1"/>
</dbReference>
<dbReference type="Gene3D" id="1.10.10.10">
    <property type="entry name" value="Winged helix-like DNA-binding domain superfamily/Winged helix DNA-binding domain"/>
    <property type="match status" value="1"/>
</dbReference>
<protein>
    <submittedName>
        <fullName evidence="3">IS3 family transposase</fullName>
    </submittedName>
</protein>
<evidence type="ECO:0000313" key="3">
    <source>
        <dbReference type="EMBL" id="TKJ76551.1"/>
    </source>
</evidence>
<dbReference type="NCBIfam" id="NF033516">
    <property type="entry name" value="transpos_IS3"/>
    <property type="match status" value="1"/>
</dbReference>
<reference evidence="3 4" key="1">
    <citation type="journal article" date="2019" name="Sci. Rep.">
        <title>Differences in resource use lead to coexistence of seed-transmitted microbial populations.</title>
        <authorList>
            <person name="Torres-Cortes G."/>
            <person name="Garcia B.J."/>
            <person name="Compant S."/>
            <person name="Rezki S."/>
            <person name="Jones P."/>
            <person name="Preveaux A."/>
            <person name="Briand M."/>
            <person name="Roulet A."/>
            <person name="Bouchez O."/>
            <person name="Jacobson D."/>
            <person name="Barret M."/>
        </authorList>
    </citation>
    <scope>NUCLEOTIDE SEQUENCE [LARGE SCALE GENOMIC DNA]</scope>
    <source>
        <strain evidence="3 4">CFBP13511</strain>
    </source>
</reference>
<dbReference type="InterPro" id="IPR001584">
    <property type="entry name" value="Integrase_cat-core"/>
</dbReference>
<dbReference type="GO" id="GO:0015074">
    <property type="term" value="P:DNA integration"/>
    <property type="evidence" value="ECO:0007669"/>
    <property type="project" value="InterPro"/>
</dbReference>
<dbReference type="Proteomes" id="UP000661012">
    <property type="component" value="Unassembled WGS sequence"/>
</dbReference>
<dbReference type="Proteomes" id="UP000306393">
    <property type="component" value="Unassembled WGS sequence"/>
</dbReference>
<dbReference type="OrthoDB" id="9813126at2"/>
<dbReference type="InterPro" id="IPR050900">
    <property type="entry name" value="Transposase_IS3/IS150/IS904"/>
</dbReference>
<dbReference type="InterPro" id="IPR010921">
    <property type="entry name" value="Trp_repressor/repl_initiator"/>
</dbReference>
<dbReference type="EMBL" id="QGAC01000104">
    <property type="protein sequence ID" value="TKJ76551.1"/>
    <property type="molecule type" value="Genomic_DNA"/>
</dbReference>
<organism evidence="3 4">
    <name type="scientific">Erwinia persicina</name>
    <dbReference type="NCBI Taxonomy" id="55211"/>
    <lineage>
        <taxon>Bacteria</taxon>
        <taxon>Pseudomonadati</taxon>
        <taxon>Pseudomonadota</taxon>
        <taxon>Gammaproteobacteria</taxon>
        <taxon>Enterobacterales</taxon>
        <taxon>Erwiniaceae</taxon>
        <taxon>Erwinia</taxon>
    </lineage>
</organism>
<feature type="domain" description="Integrase catalytic" evidence="1">
    <location>
        <begin position="245"/>
        <end position="405"/>
    </location>
</feature>
<dbReference type="AlphaFoldDB" id="A0A4U3EA26"/>
<dbReference type="InterPro" id="IPR036397">
    <property type="entry name" value="RNaseH_sf"/>
</dbReference>
<dbReference type="SUPFAM" id="SSF48295">
    <property type="entry name" value="TrpR-like"/>
    <property type="match status" value="1"/>
</dbReference>
<dbReference type="PANTHER" id="PTHR46889">
    <property type="entry name" value="TRANSPOSASE INSF FOR INSERTION SEQUENCE IS3B-RELATED"/>
    <property type="match status" value="1"/>
</dbReference>
<reference evidence="2 5" key="2">
    <citation type="journal article" date="2020" name="FEMS Microbiol. Ecol.">
        <title>Temporal dynamics of bacterial communities during seed development and maturation.</title>
        <authorList>
            <person name="Chesneau G."/>
            <person name="Torres-Cortes G."/>
            <person name="Briand M."/>
            <person name="Darrasse A."/>
            <person name="Preveaux A."/>
            <person name="Marais C."/>
            <person name="Jacques M.A."/>
            <person name="Shade A."/>
            <person name="Barret M."/>
        </authorList>
    </citation>
    <scope>NUCLEOTIDE SEQUENCE [LARGE SCALE GENOMIC DNA]</scope>
    <source>
        <strain evidence="2 5">CFBP13732</strain>
    </source>
</reference>
<gene>
    <name evidence="3" type="ORF">EpCFBP13511_24810</name>
    <name evidence="2" type="ORF">IFT93_24455</name>
</gene>
<dbReference type="Pfam" id="PF00665">
    <property type="entry name" value="rve"/>
    <property type="match status" value="1"/>
</dbReference>
<proteinExistence type="predicted"/>
<dbReference type="SUPFAM" id="SSF53098">
    <property type="entry name" value="Ribonuclease H-like"/>
    <property type="match status" value="1"/>
</dbReference>
<dbReference type="InterPro" id="IPR036388">
    <property type="entry name" value="WH-like_DNA-bd_sf"/>
</dbReference>
<evidence type="ECO:0000313" key="5">
    <source>
        <dbReference type="Proteomes" id="UP000661012"/>
    </source>
</evidence>
<dbReference type="GO" id="GO:0043565">
    <property type="term" value="F:sequence-specific DNA binding"/>
    <property type="evidence" value="ECO:0007669"/>
    <property type="project" value="InterPro"/>
</dbReference>
<name>A0A4U3EA26_9GAMM</name>
<dbReference type="InterPro" id="IPR048020">
    <property type="entry name" value="Transpos_IS3"/>
</dbReference>
<dbReference type="EMBL" id="JACYNN010000088">
    <property type="protein sequence ID" value="MBD8109490.1"/>
    <property type="molecule type" value="Genomic_DNA"/>
</dbReference>
<accession>A0A4U3EA26</accession>
<evidence type="ECO:0000259" key="1">
    <source>
        <dbReference type="PROSITE" id="PS50994"/>
    </source>
</evidence>
<dbReference type="Gene3D" id="3.30.420.10">
    <property type="entry name" value="Ribonuclease H-like superfamily/Ribonuclease H"/>
    <property type="match status" value="1"/>
</dbReference>
<keyword evidence="5" id="KW-1185">Reference proteome</keyword>
<evidence type="ECO:0000313" key="2">
    <source>
        <dbReference type="EMBL" id="MBD8109490.1"/>
    </source>
</evidence>
<evidence type="ECO:0000313" key="4">
    <source>
        <dbReference type="Proteomes" id="UP000306393"/>
    </source>
</evidence>
<dbReference type="RefSeq" id="WP_137270335.1">
    <property type="nucleotide sequence ID" value="NZ_JACYMQ010000054.1"/>
</dbReference>
<dbReference type="PROSITE" id="PS50994">
    <property type="entry name" value="INTEGRASE"/>
    <property type="match status" value="1"/>
</dbReference>
<dbReference type="InterPro" id="IPR012337">
    <property type="entry name" value="RNaseH-like_sf"/>
</dbReference>
<sequence>MKQYVKRTQRDYSLSFKLAVVEQVEKGEMTYRQAQERYGIQGCSTVLNWLRKYGQLDWHSSAQRSTRGGLMTKSLPLTPEQRIKELEQQLAESEVKAQFFEAVVKVMNTEFGATLNKKAVSFLIAQTETPGLTIVRVCRFLKISRQAWYQGCQRGQRKAEQASRITEEVKNLRMQQPRLGTRKLHHILNCRDDPALHIGRDSLFTVLRQAGLLVRPARAYHKTTHSHHRFYKHPNLLKGGPGQAVISGPEQVWVADITWLPVRTGTAYVSLVTDAFSRKIVGYHVHESLHTEHVVKALQMALRNRRGRTPLIHHSDRGIQYCSALYQSVHEKHGLICSMTDGYDCYQNALAERVNGILKNELLITRPADIVQAGKMVAESVKIYNGQRPHLSLKYKTPDAVHQAF</sequence>